<reference evidence="1 2" key="1">
    <citation type="submission" date="2015-04" db="EMBL/GenBank/DDBJ databases">
        <title>Lasius niger genome sequencing.</title>
        <authorList>
            <person name="Konorov E.A."/>
            <person name="Nikitin M.A."/>
            <person name="Kirill M.V."/>
            <person name="Chang P."/>
        </authorList>
    </citation>
    <scope>NUCLEOTIDE SEQUENCE [LARGE SCALE GENOMIC DNA]</scope>
    <source>
        <tissue evidence="1">Whole</tissue>
    </source>
</reference>
<gene>
    <name evidence="1" type="ORF">RF55_7925</name>
</gene>
<dbReference type="EMBL" id="LBMM01004730">
    <property type="protein sequence ID" value="KMQ92131.1"/>
    <property type="molecule type" value="Genomic_DNA"/>
</dbReference>
<organism evidence="1 2">
    <name type="scientific">Lasius niger</name>
    <name type="common">Black garden ant</name>
    <dbReference type="NCBI Taxonomy" id="67767"/>
    <lineage>
        <taxon>Eukaryota</taxon>
        <taxon>Metazoa</taxon>
        <taxon>Ecdysozoa</taxon>
        <taxon>Arthropoda</taxon>
        <taxon>Hexapoda</taxon>
        <taxon>Insecta</taxon>
        <taxon>Pterygota</taxon>
        <taxon>Neoptera</taxon>
        <taxon>Endopterygota</taxon>
        <taxon>Hymenoptera</taxon>
        <taxon>Apocrita</taxon>
        <taxon>Aculeata</taxon>
        <taxon>Formicoidea</taxon>
        <taxon>Formicidae</taxon>
        <taxon>Formicinae</taxon>
        <taxon>Lasius</taxon>
        <taxon>Lasius</taxon>
    </lineage>
</organism>
<accession>A0A0J7KPE8</accession>
<comment type="caution">
    <text evidence="1">The sequence shown here is derived from an EMBL/GenBank/DDBJ whole genome shotgun (WGS) entry which is preliminary data.</text>
</comment>
<dbReference type="Proteomes" id="UP000036403">
    <property type="component" value="Unassembled WGS sequence"/>
</dbReference>
<keyword evidence="1" id="KW-0675">Receptor</keyword>
<proteinExistence type="predicted"/>
<evidence type="ECO:0000313" key="2">
    <source>
        <dbReference type="Proteomes" id="UP000036403"/>
    </source>
</evidence>
<sequence length="132" mass="15248">MSVEPLFLNATTLGKRYPIVSLRRNPKILFRKIAEEETSDKRNGQMYCPFCISGLYFPQSNLTLRVPYLARHGMRASLEVKLNLRTLRNDSTVPQDVNYQIFNSQLPEKSIPYEKNTSKLVLQDLPQNGRCI</sequence>
<dbReference type="PaxDb" id="67767-A0A0J7KPE8"/>
<name>A0A0J7KPE8_LASNI</name>
<evidence type="ECO:0000313" key="1">
    <source>
        <dbReference type="EMBL" id="KMQ92131.1"/>
    </source>
</evidence>
<keyword evidence="1" id="KW-0808">Transferase</keyword>
<dbReference type="AlphaFoldDB" id="A0A0J7KPE8"/>
<keyword evidence="1" id="KW-0418">Kinase</keyword>
<protein>
    <submittedName>
        <fullName evidence="1">Proto-oncogene tyrosine-protein kinase receptor ret-like protein</fullName>
    </submittedName>
</protein>
<dbReference type="GO" id="GO:0016301">
    <property type="term" value="F:kinase activity"/>
    <property type="evidence" value="ECO:0007669"/>
    <property type="project" value="UniProtKB-KW"/>
</dbReference>
<keyword evidence="2" id="KW-1185">Reference proteome</keyword>